<feature type="binding site" evidence="12">
    <location>
        <begin position="187"/>
        <end position="191"/>
    </location>
    <ligand>
        <name>ATP</name>
        <dbReference type="ChEBI" id="CHEBI:30616"/>
    </ligand>
</feature>
<feature type="binding site" evidence="12">
    <location>
        <position position="169"/>
    </location>
    <ligand>
        <name>ATP</name>
        <dbReference type="ChEBI" id="CHEBI:30616"/>
    </ligand>
</feature>
<dbReference type="InterPro" id="IPR011116">
    <property type="entry name" value="SecA_Wing/Scaffold"/>
</dbReference>
<evidence type="ECO:0000259" key="17">
    <source>
        <dbReference type="PROSITE" id="PS51196"/>
    </source>
</evidence>
<dbReference type="GO" id="GO:0008564">
    <property type="term" value="F:protein-exporting ATPase activity"/>
    <property type="evidence" value="ECO:0007669"/>
    <property type="project" value="UniProtKB-EC"/>
</dbReference>
<keyword evidence="4 12" id="KW-1003">Cell membrane</keyword>
<dbReference type="GO" id="GO:0005829">
    <property type="term" value="C:cytosol"/>
    <property type="evidence" value="ECO:0007669"/>
    <property type="project" value="TreeGrafter"/>
</dbReference>
<dbReference type="InterPro" id="IPR044722">
    <property type="entry name" value="SecA_SF2_C"/>
</dbReference>
<evidence type="ECO:0000256" key="7">
    <source>
        <dbReference type="ARBA" id="ARBA00022840"/>
    </source>
</evidence>
<dbReference type="PROSITE" id="PS51196">
    <property type="entry name" value="SECA_MOTOR_DEAD"/>
    <property type="match status" value="1"/>
</dbReference>
<evidence type="ECO:0000256" key="1">
    <source>
        <dbReference type="ARBA" id="ARBA00004170"/>
    </source>
</evidence>
<dbReference type="InterPro" id="IPR014001">
    <property type="entry name" value="Helicase_ATP-bd"/>
</dbReference>
<evidence type="ECO:0000256" key="6">
    <source>
        <dbReference type="ARBA" id="ARBA00022741"/>
    </source>
</evidence>
<dbReference type="Gene3D" id="3.40.50.300">
    <property type="entry name" value="P-loop containing nucleotide triphosphate hydrolases"/>
    <property type="match status" value="4"/>
</dbReference>
<dbReference type="InterPro" id="IPR036266">
    <property type="entry name" value="SecA_Wing/Scaffold_sf"/>
</dbReference>
<dbReference type="InterPro" id="IPR020937">
    <property type="entry name" value="SecA_CS"/>
</dbReference>
<reference evidence="18" key="2">
    <citation type="submission" date="2021-04" db="EMBL/GenBank/DDBJ databases">
        <authorList>
            <person name="Gilroy R."/>
        </authorList>
    </citation>
    <scope>NUCLEOTIDE SEQUENCE</scope>
    <source>
        <strain evidence="18">14975</strain>
    </source>
</reference>
<evidence type="ECO:0000256" key="13">
    <source>
        <dbReference type="RuleBase" id="RU003874"/>
    </source>
</evidence>
<dbReference type="NCBIfam" id="TIGR00963">
    <property type="entry name" value="secA"/>
    <property type="match status" value="1"/>
</dbReference>
<dbReference type="SMART" id="SM00958">
    <property type="entry name" value="SecA_PP_bind"/>
    <property type="match status" value="1"/>
</dbReference>
<dbReference type="InterPro" id="IPR011115">
    <property type="entry name" value="SecA_DEAD"/>
</dbReference>
<dbReference type="GO" id="GO:0005524">
    <property type="term" value="F:ATP binding"/>
    <property type="evidence" value="ECO:0007669"/>
    <property type="project" value="UniProtKB-UniRule"/>
</dbReference>
<evidence type="ECO:0000256" key="14">
    <source>
        <dbReference type="SAM" id="MobiDB-lite"/>
    </source>
</evidence>
<dbReference type="GO" id="GO:0005886">
    <property type="term" value="C:plasma membrane"/>
    <property type="evidence" value="ECO:0007669"/>
    <property type="project" value="UniProtKB-SubCell"/>
</dbReference>
<keyword evidence="9 12" id="KW-1278">Translocase</keyword>
<evidence type="ECO:0000313" key="19">
    <source>
        <dbReference type="Proteomes" id="UP000823964"/>
    </source>
</evidence>
<evidence type="ECO:0000259" key="16">
    <source>
        <dbReference type="PROSITE" id="PS51194"/>
    </source>
</evidence>
<accession>A0A9D1VAK6</accession>
<dbReference type="HAMAP" id="MF_01382">
    <property type="entry name" value="SecA"/>
    <property type="match status" value="1"/>
</dbReference>
<organism evidence="18 19">
    <name type="scientific">Candidatus Akkermansia intestinigallinarum</name>
    <dbReference type="NCBI Taxonomy" id="2838431"/>
    <lineage>
        <taxon>Bacteria</taxon>
        <taxon>Pseudomonadati</taxon>
        <taxon>Verrucomicrobiota</taxon>
        <taxon>Verrucomicrobiia</taxon>
        <taxon>Verrucomicrobiales</taxon>
        <taxon>Akkermansiaceae</taxon>
        <taxon>Akkermansia</taxon>
    </lineage>
</organism>
<evidence type="ECO:0000256" key="3">
    <source>
        <dbReference type="ARBA" id="ARBA00022448"/>
    </source>
</evidence>
<dbReference type="SUPFAM" id="SSF81767">
    <property type="entry name" value="Pre-protein crosslinking domain of SecA"/>
    <property type="match status" value="1"/>
</dbReference>
<dbReference type="PROSITE" id="PS01312">
    <property type="entry name" value="SECA"/>
    <property type="match status" value="1"/>
</dbReference>
<dbReference type="CDD" id="cd18803">
    <property type="entry name" value="SF2_C_secA"/>
    <property type="match status" value="1"/>
</dbReference>
<evidence type="ECO:0000313" key="18">
    <source>
        <dbReference type="EMBL" id="HIX19607.1"/>
    </source>
</evidence>
<dbReference type="Pfam" id="PF07517">
    <property type="entry name" value="SecA_DEAD"/>
    <property type="match status" value="1"/>
</dbReference>
<evidence type="ECO:0000256" key="11">
    <source>
        <dbReference type="ARBA" id="ARBA00023136"/>
    </source>
</evidence>
<evidence type="ECO:0000256" key="2">
    <source>
        <dbReference type="ARBA" id="ARBA00007650"/>
    </source>
</evidence>
<dbReference type="InterPro" id="IPR036670">
    <property type="entry name" value="SecA_X-link_sf"/>
</dbReference>
<dbReference type="GO" id="GO:0017038">
    <property type="term" value="P:protein import"/>
    <property type="evidence" value="ECO:0007669"/>
    <property type="project" value="InterPro"/>
</dbReference>
<dbReference type="InterPro" id="IPR027417">
    <property type="entry name" value="P-loop_NTPase"/>
</dbReference>
<keyword evidence="11 12" id="KW-0472">Membrane</keyword>
<feature type="binding site" evidence="12">
    <location>
        <position position="685"/>
    </location>
    <ligand>
        <name>ATP</name>
        <dbReference type="ChEBI" id="CHEBI:30616"/>
    </ligand>
</feature>
<evidence type="ECO:0000259" key="15">
    <source>
        <dbReference type="PROSITE" id="PS51192"/>
    </source>
</evidence>
<dbReference type="PANTHER" id="PTHR30612:SF0">
    <property type="entry name" value="CHLOROPLAST PROTEIN-TRANSPORTING ATPASE"/>
    <property type="match status" value="1"/>
</dbReference>
<dbReference type="GO" id="GO:0043952">
    <property type="term" value="P:protein transport by the Sec complex"/>
    <property type="evidence" value="ECO:0007669"/>
    <property type="project" value="TreeGrafter"/>
</dbReference>
<dbReference type="PROSITE" id="PS51194">
    <property type="entry name" value="HELICASE_CTER"/>
    <property type="match status" value="1"/>
</dbReference>
<name>A0A9D1VAK6_9BACT</name>
<dbReference type="EMBL" id="DXFQ01000053">
    <property type="protein sequence ID" value="HIX19607.1"/>
    <property type="molecule type" value="Genomic_DNA"/>
</dbReference>
<dbReference type="Gene3D" id="3.90.1440.10">
    <property type="entry name" value="SecA, preprotein cross-linking domain"/>
    <property type="match status" value="1"/>
</dbReference>
<evidence type="ECO:0000256" key="10">
    <source>
        <dbReference type="ARBA" id="ARBA00023010"/>
    </source>
</evidence>
<dbReference type="EC" id="7.4.2.8" evidence="12"/>
<comment type="subunit">
    <text evidence="12">Monomer and homodimer. Part of the essential Sec protein translocation apparatus which comprises SecA, SecYEG and auxiliary proteins SecDF. Other proteins may also be involved.</text>
</comment>
<evidence type="ECO:0000256" key="8">
    <source>
        <dbReference type="ARBA" id="ARBA00022927"/>
    </source>
</evidence>
<dbReference type="SUPFAM" id="SSF52540">
    <property type="entry name" value="P-loop containing nucleoside triphosphate hydrolases"/>
    <property type="match status" value="2"/>
</dbReference>
<evidence type="ECO:0000256" key="12">
    <source>
        <dbReference type="HAMAP-Rule" id="MF_01382"/>
    </source>
</evidence>
<feature type="domain" description="Helicase ATP-binding" evidence="15">
    <location>
        <begin position="171"/>
        <end position="330"/>
    </location>
</feature>
<evidence type="ECO:0000256" key="5">
    <source>
        <dbReference type="ARBA" id="ARBA00022490"/>
    </source>
</evidence>
<dbReference type="InterPro" id="IPR000185">
    <property type="entry name" value="SecA"/>
</dbReference>
<dbReference type="InterPro" id="IPR014018">
    <property type="entry name" value="SecA_motor_DEAD"/>
</dbReference>
<dbReference type="InterPro" id="IPR011130">
    <property type="entry name" value="SecA_preprotein_X-link_dom"/>
</dbReference>
<evidence type="ECO:0000256" key="4">
    <source>
        <dbReference type="ARBA" id="ARBA00022475"/>
    </source>
</evidence>
<keyword evidence="3 12" id="KW-0813">Transport</keyword>
<comment type="similarity">
    <text evidence="2 12 13">Belongs to the SecA family.</text>
</comment>
<gene>
    <name evidence="12 18" type="primary">secA</name>
    <name evidence="18" type="ORF">H9862_03265</name>
</gene>
<dbReference type="Proteomes" id="UP000823964">
    <property type="component" value="Unassembled WGS sequence"/>
</dbReference>
<dbReference type="CDD" id="cd17928">
    <property type="entry name" value="DEXDc_SecA"/>
    <property type="match status" value="1"/>
</dbReference>
<dbReference type="GO" id="GO:0031522">
    <property type="term" value="C:cell envelope Sec protein transport complex"/>
    <property type="evidence" value="ECO:0007669"/>
    <property type="project" value="TreeGrafter"/>
</dbReference>
<feature type="compositionally biased region" description="Polar residues" evidence="14">
    <location>
        <begin position="1033"/>
        <end position="1047"/>
    </location>
</feature>
<comment type="catalytic activity">
    <reaction evidence="12">
        <text>ATP + H2O + cellular proteinSide 1 = ADP + phosphate + cellular proteinSide 2.</text>
        <dbReference type="EC" id="7.4.2.8"/>
    </reaction>
</comment>
<comment type="subcellular location">
    <subcellularLocation>
        <location evidence="12">Cell membrane</location>
        <topology evidence="12">Peripheral membrane protein</topology>
        <orientation evidence="12">Cytoplasmic side</orientation>
    </subcellularLocation>
    <subcellularLocation>
        <location evidence="12">Cytoplasm</location>
    </subcellularLocation>
    <subcellularLocation>
        <location evidence="1">Membrane</location>
        <topology evidence="1">Peripheral membrane protein</topology>
    </subcellularLocation>
    <text evidence="12">Distribution is 50-50.</text>
</comment>
<proteinExistence type="inferred from homology"/>
<keyword evidence="10 12" id="KW-0811">Translocation</keyword>
<keyword evidence="8 12" id="KW-0653">Protein transport</keyword>
<feature type="domain" description="SecA family profile" evidence="17">
    <location>
        <begin position="3"/>
        <end position="764"/>
    </location>
</feature>
<dbReference type="Gene3D" id="1.10.3060.10">
    <property type="entry name" value="Helical scaffold and wing domains of SecA"/>
    <property type="match status" value="1"/>
</dbReference>
<dbReference type="Pfam" id="PF07516">
    <property type="entry name" value="SecA_SW"/>
    <property type="match status" value="1"/>
</dbReference>
<dbReference type="SMART" id="SM00957">
    <property type="entry name" value="SecA_DEAD"/>
    <property type="match status" value="1"/>
</dbReference>
<dbReference type="SUPFAM" id="SSF81886">
    <property type="entry name" value="Helical scaffold and wing domains of SecA"/>
    <property type="match status" value="1"/>
</dbReference>
<comment type="function">
    <text evidence="12">Part of the Sec protein translocase complex. Interacts with the SecYEG preprotein conducting channel. Has a central role in coupling the hydrolysis of ATP to the transfer of proteins into and across the cell membrane, serving as an ATP-driven molecular motor driving the stepwise translocation of polypeptide chains across the membrane.</text>
</comment>
<comment type="caution">
    <text evidence="18">The sequence shown here is derived from an EMBL/GenBank/DDBJ whole genome shotgun (WGS) entry which is preliminary data.</text>
</comment>
<reference evidence="18" key="1">
    <citation type="journal article" date="2021" name="PeerJ">
        <title>Extensive microbial diversity within the chicken gut microbiome revealed by metagenomics and culture.</title>
        <authorList>
            <person name="Gilroy R."/>
            <person name="Ravi A."/>
            <person name="Getino M."/>
            <person name="Pursley I."/>
            <person name="Horton D.L."/>
            <person name="Alikhan N.F."/>
            <person name="Baker D."/>
            <person name="Gharbi K."/>
            <person name="Hall N."/>
            <person name="Watson M."/>
            <person name="Adriaenssens E.M."/>
            <person name="Foster-Nyarko E."/>
            <person name="Jarju S."/>
            <person name="Secka A."/>
            <person name="Antonio M."/>
            <person name="Oren A."/>
            <person name="Chaudhuri R.R."/>
            <person name="La Ragione R."/>
            <person name="Hildebrand F."/>
            <person name="Pallen M.J."/>
        </authorList>
    </citation>
    <scope>NUCLEOTIDE SEQUENCE</scope>
    <source>
        <strain evidence="18">14975</strain>
    </source>
</reference>
<feature type="domain" description="Helicase C-terminal" evidence="16">
    <location>
        <begin position="610"/>
        <end position="771"/>
    </location>
</feature>
<keyword evidence="6 12" id="KW-0547">Nucleotide-binding</keyword>
<keyword evidence="5 12" id="KW-0963">Cytoplasm</keyword>
<feature type="region of interest" description="Disordered" evidence="14">
    <location>
        <begin position="1081"/>
        <end position="1138"/>
    </location>
</feature>
<dbReference type="PANTHER" id="PTHR30612">
    <property type="entry name" value="SECA INNER MEMBRANE COMPONENT OF SEC PROTEIN SECRETION SYSTEM"/>
    <property type="match status" value="1"/>
</dbReference>
<sequence length="1138" mass="128442">MIKWILNKIVGSKNQREVRKLKPIVTKILAMEEQWKDKDQDFLVGKTREWQKHLHRFTPMDLPTRSVVQTMDQQELEELAGKLNERFRSLAPEFPKLPTVEPAPESIEAAKAALLDIEPRFDQLRARYLESILPEAFAAVKCAARLLCGQDIDVCGTPIRWDMVHFDVQLIGGIALHRGFIAEMATGEGKTLVATLPVYLNALTGLGVHVVTVNDYLARRDSMWMGALFNFMGLSVGCIQSMMPSELRRKQYACDITYGTNAEFGFDYLRDNGMATSKESQVQRGHYFAIIDEVDSILIDEARTPLIISGPAVIEKEQQYDTLKPLVEQVVRAQIELCNGLMSKALEAAKAGDNDTAGRCLFKVKLGMPRNRAFMRSQEDVNLRRIVEKYELFLYQDPRKLELFKLKEELYFCIDEKTHDADLMEKGRDIISPGHPETFVLPDLGSEFVTLDEDETISEREREARKTALMKRLEETGLRLHTTSQLLKAYTIYEKDKEYVVKDDKIVIIDQNTGREMPGRRWSDGLHQAIEAKEGVNVEPENMTYATITIQNYFRLYSRLAGMTGTAETEAAEFHDIYKLDVLPIPTHRPCIRHDFNDLIFRSRREKFNAVVAKIVELHKKGQPVLIGTASVEASETLSRMLRYVKVPHQVLNAKNHQREAEIIALAGQRGAVTVSTNMAGRGTDIKLGEGVAELGGLFVLGTERYESRRIDRQLRGRCSRQGDPGASQFFLSFEDDLMRNFGGSERMTKMMDRFGMKDGEAVESGLMNKIIEGAQKRVEQRNYIWRKHVLDYDDVMNQQRIIVYAMRNDALLCEDPRDMIYEALDNATAFKCETLLSKDENGKPRVGDLIHWVNSTFPMGWGENDVRFNDLESNEIAANISARVRELYEKKIAGERPDRIDQMERHIILQAVDKLWQRHITDMDALREGVRLRAQGQRDPLVEYKREAYEIFESLMHNIDTEICSGLFRSTTSLNAFEDFLSSLPESNAEEEDSSIADLLGGGDLLSMLREQLGRIRARQQEIAGDSDAVDVSSNTVDTASSSNTEGAPAPVALSASGSSVEAGAVPEFHDTKPFNFKRKRQRINIKRPEGSGDLVMPAADELEAEPGAGEPTADLSFTPEGGQSASAAPESDEPKA</sequence>
<dbReference type="AlphaFoldDB" id="A0A9D1VAK6"/>
<dbReference type="FunFam" id="3.40.50.300:FF:000429">
    <property type="entry name" value="Preprotein translocase subunit SecA"/>
    <property type="match status" value="1"/>
</dbReference>
<protein>
    <recommendedName>
        <fullName evidence="12 13">Protein translocase subunit SecA</fullName>
        <ecNumber evidence="12">7.4.2.8</ecNumber>
    </recommendedName>
</protein>
<keyword evidence="7 12" id="KW-0067">ATP-binding</keyword>
<dbReference type="Pfam" id="PF21090">
    <property type="entry name" value="P-loop_SecA"/>
    <property type="match status" value="2"/>
</dbReference>
<dbReference type="InterPro" id="IPR001650">
    <property type="entry name" value="Helicase_C-like"/>
</dbReference>
<dbReference type="PRINTS" id="PR00906">
    <property type="entry name" value="SECA"/>
</dbReference>
<dbReference type="GO" id="GO:0065002">
    <property type="term" value="P:intracellular protein transmembrane transport"/>
    <property type="evidence" value="ECO:0007669"/>
    <property type="project" value="UniProtKB-UniRule"/>
</dbReference>
<evidence type="ECO:0000256" key="9">
    <source>
        <dbReference type="ARBA" id="ARBA00022967"/>
    </source>
</evidence>
<dbReference type="Pfam" id="PF01043">
    <property type="entry name" value="SecA_PP_bind"/>
    <property type="match status" value="1"/>
</dbReference>
<feature type="region of interest" description="Disordered" evidence="14">
    <location>
        <begin position="1026"/>
        <end position="1057"/>
    </location>
</feature>
<dbReference type="PROSITE" id="PS51192">
    <property type="entry name" value="HELICASE_ATP_BIND_1"/>
    <property type="match status" value="1"/>
</dbReference>
<dbReference type="GO" id="GO:0006605">
    <property type="term" value="P:protein targeting"/>
    <property type="evidence" value="ECO:0007669"/>
    <property type="project" value="UniProtKB-UniRule"/>
</dbReference>